<dbReference type="HOGENOM" id="CLU_2348235_0_0_1"/>
<dbReference type="Proteomes" id="UP000054248">
    <property type="component" value="Unassembled WGS sequence"/>
</dbReference>
<evidence type="ECO:0000313" key="1">
    <source>
        <dbReference type="EMBL" id="KIO27953.1"/>
    </source>
</evidence>
<accession>A0A0C3L2K0</accession>
<sequence length="97" mass="10381">MVKEKVSKGSGRSRLAGLEVGPPTLIVAVLQQTCSQLFNPRSQPVITQHTTGSGATGDRNGYNLRTIFSTAHQFGTCGFNNECQLLRMNTVAVSAVE</sequence>
<dbReference type="EMBL" id="KN823001">
    <property type="protein sequence ID" value="KIO27953.1"/>
    <property type="molecule type" value="Genomic_DNA"/>
</dbReference>
<dbReference type="AlphaFoldDB" id="A0A0C3L2K0"/>
<organism evidence="1 2">
    <name type="scientific">Tulasnella calospora MUT 4182</name>
    <dbReference type="NCBI Taxonomy" id="1051891"/>
    <lineage>
        <taxon>Eukaryota</taxon>
        <taxon>Fungi</taxon>
        <taxon>Dikarya</taxon>
        <taxon>Basidiomycota</taxon>
        <taxon>Agaricomycotina</taxon>
        <taxon>Agaricomycetes</taxon>
        <taxon>Cantharellales</taxon>
        <taxon>Tulasnellaceae</taxon>
        <taxon>Tulasnella</taxon>
    </lineage>
</organism>
<gene>
    <name evidence="1" type="ORF">M407DRAFT_22861</name>
</gene>
<keyword evidence="2" id="KW-1185">Reference proteome</keyword>
<name>A0A0C3L2K0_9AGAM</name>
<reference evidence="2" key="2">
    <citation type="submission" date="2015-01" db="EMBL/GenBank/DDBJ databases">
        <title>Evolutionary Origins and Diversification of the Mycorrhizal Mutualists.</title>
        <authorList>
            <consortium name="DOE Joint Genome Institute"/>
            <consortium name="Mycorrhizal Genomics Consortium"/>
            <person name="Kohler A."/>
            <person name="Kuo A."/>
            <person name="Nagy L.G."/>
            <person name="Floudas D."/>
            <person name="Copeland A."/>
            <person name="Barry K.W."/>
            <person name="Cichocki N."/>
            <person name="Veneault-Fourrey C."/>
            <person name="LaButti K."/>
            <person name="Lindquist E.A."/>
            <person name="Lipzen A."/>
            <person name="Lundell T."/>
            <person name="Morin E."/>
            <person name="Murat C."/>
            <person name="Riley R."/>
            <person name="Ohm R."/>
            <person name="Sun H."/>
            <person name="Tunlid A."/>
            <person name="Henrissat B."/>
            <person name="Grigoriev I.V."/>
            <person name="Hibbett D.S."/>
            <person name="Martin F."/>
        </authorList>
    </citation>
    <scope>NUCLEOTIDE SEQUENCE [LARGE SCALE GENOMIC DNA]</scope>
    <source>
        <strain evidence="2">MUT 4182</strain>
    </source>
</reference>
<protein>
    <submittedName>
        <fullName evidence="1">Uncharacterized protein</fullName>
    </submittedName>
</protein>
<proteinExistence type="predicted"/>
<reference evidence="1 2" key="1">
    <citation type="submission" date="2014-04" db="EMBL/GenBank/DDBJ databases">
        <authorList>
            <consortium name="DOE Joint Genome Institute"/>
            <person name="Kuo A."/>
            <person name="Girlanda M."/>
            <person name="Perotto S."/>
            <person name="Kohler A."/>
            <person name="Nagy L.G."/>
            <person name="Floudas D."/>
            <person name="Copeland A."/>
            <person name="Barry K.W."/>
            <person name="Cichocki N."/>
            <person name="Veneault-Fourrey C."/>
            <person name="LaButti K."/>
            <person name="Lindquist E.A."/>
            <person name="Lipzen A."/>
            <person name="Lundell T."/>
            <person name="Morin E."/>
            <person name="Murat C."/>
            <person name="Sun H."/>
            <person name="Tunlid A."/>
            <person name="Henrissat B."/>
            <person name="Grigoriev I.V."/>
            <person name="Hibbett D.S."/>
            <person name="Martin F."/>
            <person name="Nordberg H.P."/>
            <person name="Cantor M.N."/>
            <person name="Hua S.X."/>
        </authorList>
    </citation>
    <scope>NUCLEOTIDE SEQUENCE [LARGE SCALE GENOMIC DNA]</scope>
    <source>
        <strain evidence="1 2">MUT 4182</strain>
    </source>
</reference>
<evidence type="ECO:0000313" key="2">
    <source>
        <dbReference type="Proteomes" id="UP000054248"/>
    </source>
</evidence>